<keyword evidence="6" id="KW-0863">Zinc-finger</keyword>
<dbReference type="GO" id="GO:0061630">
    <property type="term" value="F:ubiquitin protein ligase activity"/>
    <property type="evidence" value="ECO:0007669"/>
    <property type="project" value="UniProtKB-EC"/>
</dbReference>
<dbReference type="InterPro" id="IPR013083">
    <property type="entry name" value="Znf_RING/FYVE/PHD"/>
</dbReference>
<keyword evidence="5" id="KW-0677">Repeat</keyword>
<gene>
    <name evidence="12" type="ORF">M408DRAFT_332679</name>
    <name evidence="11" type="ORF">M408DRAFT_334182</name>
</gene>
<dbReference type="Gene3D" id="1.20.120.1750">
    <property type="match status" value="1"/>
</dbReference>
<evidence type="ECO:0000313" key="12">
    <source>
        <dbReference type="EMBL" id="KIM22910.1"/>
    </source>
</evidence>
<evidence type="ECO:0000313" key="13">
    <source>
        <dbReference type="Proteomes" id="UP000054097"/>
    </source>
</evidence>
<dbReference type="SUPFAM" id="SSF57850">
    <property type="entry name" value="RING/U-box"/>
    <property type="match status" value="3"/>
</dbReference>
<organism evidence="12 13">
    <name type="scientific">Serendipita vermifera MAFF 305830</name>
    <dbReference type="NCBI Taxonomy" id="933852"/>
    <lineage>
        <taxon>Eukaryota</taxon>
        <taxon>Fungi</taxon>
        <taxon>Dikarya</taxon>
        <taxon>Basidiomycota</taxon>
        <taxon>Agaricomycotina</taxon>
        <taxon>Agaricomycetes</taxon>
        <taxon>Sebacinales</taxon>
        <taxon>Serendipitaceae</taxon>
        <taxon>Serendipita</taxon>
    </lineage>
</organism>
<dbReference type="Pfam" id="PF01485">
    <property type="entry name" value="IBR"/>
    <property type="match status" value="1"/>
</dbReference>
<keyword evidence="13" id="KW-1185">Reference proteome</keyword>
<evidence type="ECO:0000256" key="6">
    <source>
        <dbReference type="ARBA" id="ARBA00022771"/>
    </source>
</evidence>
<dbReference type="CDD" id="cd20335">
    <property type="entry name" value="BRcat_RBR"/>
    <property type="match status" value="1"/>
</dbReference>
<protein>
    <recommendedName>
        <fullName evidence="2">RBR-type E3 ubiquitin transferase</fullName>
        <ecNumber evidence="2">2.3.2.31</ecNumber>
    </recommendedName>
</protein>
<comment type="catalytic activity">
    <reaction evidence="1">
        <text>[E2 ubiquitin-conjugating enzyme]-S-ubiquitinyl-L-cysteine + [acceptor protein]-L-lysine = [E2 ubiquitin-conjugating enzyme]-L-cysteine + [acceptor protein]-N(6)-ubiquitinyl-L-lysine.</text>
        <dbReference type="EC" id="2.3.2.31"/>
    </reaction>
</comment>
<accession>A0A0C3AE29</accession>
<reference evidence="12" key="3">
    <citation type="submission" date="2015-02" db="EMBL/GenBank/DDBJ databases">
        <title>Evolutionary Origins and Diversification of the Mycorrhizal Mutualists.</title>
        <authorList>
            <consortium name="DOE Joint Genome Institute"/>
            <consortium name="Mycorrhizal Genomics Consortium"/>
            <person name="Kohler A."/>
            <person name="Kuo A."/>
            <person name="Nagy L.G."/>
            <person name="Floudas D."/>
            <person name="Copeland A."/>
            <person name="Barry K.W."/>
            <person name="Cichocki N."/>
            <person name="Veneault-Fourrey C."/>
            <person name="LaButti K."/>
            <person name="Lindquist E.A."/>
            <person name="Lipzen A."/>
            <person name="Lundell T."/>
            <person name="Morin E."/>
            <person name="Murat C."/>
            <person name="Riley R."/>
            <person name="Ohm R."/>
            <person name="Sun H."/>
            <person name="Tunlid A."/>
            <person name="Henrissat B."/>
            <person name="Grigoriev I.V."/>
            <person name="Hibbett D.S."/>
            <person name="Martin F."/>
        </authorList>
    </citation>
    <scope>NUCLEOTIDE SEQUENCE</scope>
    <source>
        <strain evidence="12 13">MAFF 305830</strain>
    </source>
</reference>
<evidence type="ECO:0000256" key="2">
    <source>
        <dbReference type="ARBA" id="ARBA00012251"/>
    </source>
</evidence>
<evidence type="ECO:0000256" key="5">
    <source>
        <dbReference type="ARBA" id="ARBA00022737"/>
    </source>
</evidence>
<reference evidence="13" key="2">
    <citation type="submission" date="2015-01" db="EMBL/GenBank/DDBJ databases">
        <title>Evolutionary Origins and Diversification of the Mycorrhizal Mutualists.</title>
        <authorList>
            <consortium name="DOE Joint Genome Institute"/>
            <consortium name="Mycorrhizal Genomics Consortium"/>
            <person name="Kohler A."/>
            <person name="Kuo A."/>
            <person name="Nagy L.G."/>
            <person name="Floudas D."/>
            <person name="Copeland A."/>
            <person name="Barry K.W."/>
            <person name="Cichocki N."/>
            <person name="Veneault-Fourrey C."/>
            <person name="LaButti K."/>
            <person name="Lindquist E.A."/>
            <person name="Lipzen A."/>
            <person name="Lundell T."/>
            <person name="Morin E."/>
            <person name="Murat C."/>
            <person name="Riley R."/>
            <person name="Ohm R."/>
            <person name="Sun H."/>
            <person name="Tunlid A."/>
            <person name="Henrissat B."/>
            <person name="Grigoriev I.V."/>
            <person name="Hibbett D.S."/>
            <person name="Martin F."/>
        </authorList>
    </citation>
    <scope>NUCLEOTIDE SEQUENCE [LARGE SCALE GENOMIC DNA]</scope>
    <source>
        <strain evidence="13">MAFF 305830</strain>
    </source>
</reference>
<evidence type="ECO:0000313" key="11">
    <source>
        <dbReference type="EMBL" id="KIM19983.1"/>
    </source>
</evidence>
<dbReference type="GO" id="GO:0008270">
    <property type="term" value="F:zinc ion binding"/>
    <property type="evidence" value="ECO:0007669"/>
    <property type="project" value="UniProtKB-KW"/>
</dbReference>
<dbReference type="OrthoDB" id="1431934at2759"/>
<feature type="domain" description="RING-type" evidence="10">
    <location>
        <begin position="40"/>
        <end position="258"/>
    </location>
</feature>
<evidence type="ECO:0000256" key="4">
    <source>
        <dbReference type="ARBA" id="ARBA00022723"/>
    </source>
</evidence>
<evidence type="ECO:0000259" key="10">
    <source>
        <dbReference type="PROSITE" id="PS51873"/>
    </source>
</evidence>
<dbReference type="SMART" id="SM00647">
    <property type="entry name" value="IBR"/>
    <property type="match status" value="2"/>
</dbReference>
<dbReference type="Pfam" id="PF22191">
    <property type="entry name" value="IBR_1"/>
    <property type="match status" value="1"/>
</dbReference>
<dbReference type="Gene3D" id="3.30.40.10">
    <property type="entry name" value="Zinc/RING finger domain, C3HC4 (zinc finger)"/>
    <property type="match status" value="1"/>
</dbReference>
<dbReference type="Proteomes" id="UP000054097">
    <property type="component" value="Unassembled WGS sequence"/>
</dbReference>
<dbReference type="EC" id="2.3.2.31" evidence="2"/>
<keyword evidence="8" id="KW-0862">Zinc</keyword>
<evidence type="ECO:0000256" key="3">
    <source>
        <dbReference type="ARBA" id="ARBA00022679"/>
    </source>
</evidence>
<sequence length="344" mass="38803">MILLRALWMVSTLWNLILVVASKLVPALPRSVWAALAALTKKECIVCETMKNLPKAAPTPACSHPSQVCAECLRQTCLASIRSGSYYTTGILCPSLNCRKSLDYHDIKKFATPEDFNKYDKLLLYDLLRADKRYVQCLNPDCGAWQEHTGDTNVVECYSCGTEQCFQHRMLWDEESTGSESDERPDLTEDVSVEWVYANTKPCPQCTRVVIKEEGCDHLICNPPGGCGHQFCWKCLASWFDISAGGTAEHYDHCDHYTGIRGGNPAPGRIASANRRPFQYENQGESASWRDYLRPSLGPFYRRGPTRSFFEYSGPPVSHLGVQTRVLLGQLRQAELRQRGQYDQ</sequence>
<dbReference type="EMBL" id="KN824346">
    <property type="protein sequence ID" value="KIM22910.1"/>
    <property type="molecule type" value="Genomic_DNA"/>
</dbReference>
<evidence type="ECO:0000256" key="7">
    <source>
        <dbReference type="ARBA" id="ARBA00022786"/>
    </source>
</evidence>
<feature type="signal peptide" evidence="9">
    <location>
        <begin position="1"/>
        <end position="21"/>
    </location>
</feature>
<dbReference type="AlphaFoldDB" id="A0A0C3AE29"/>
<evidence type="ECO:0000256" key="9">
    <source>
        <dbReference type="SAM" id="SignalP"/>
    </source>
</evidence>
<evidence type="ECO:0000256" key="1">
    <source>
        <dbReference type="ARBA" id="ARBA00001798"/>
    </source>
</evidence>
<dbReference type="InterPro" id="IPR017907">
    <property type="entry name" value="Znf_RING_CS"/>
</dbReference>
<name>A0A0C3AE29_SERVB</name>
<keyword evidence="4" id="KW-0479">Metal-binding</keyword>
<dbReference type="PROSITE" id="PS00518">
    <property type="entry name" value="ZF_RING_1"/>
    <property type="match status" value="1"/>
</dbReference>
<dbReference type="GO" id="GO:0016567">
    <property type="term" value="P:protein ubiquitination"/>
    <property type="evidence" value="ECO:0007669"/>
    <property type="project" value="InterPro"/>
</dbReference>
<keyword evidence="7" id="KW-0833">Ubl conjugation pathway</keyword>
<proteinExistence type="predicted"/>
<dbReference type="PANTHER" id="PTHR11685">
    <property type="entry name" value="RBR FAMILY RING FINGER AND IBR DOMAIN-CONTAINING"/>
    <property type="match status" value="1"/>
</dbReference>
<dbReference type="PROSITE" id="PS51873">
    <property type="entry name" value="TRIAD"/>
    <property type="match status" value="1"/>
</dbReference>
<dbReference type="EMBL" id="KN824496">
    <property type="protein sequence ID" value="KIM19983.1"/>
    <property type="molecule type" value="Genomic_DNA"/>
</dbReference>
<dbReference type="InterPro" id="IPR044066">
    <property type="entry name" value="TRIAD_supradom"/>
</dbReference>
<keyword evidence="9" id="KW-0732">Signal</keyword>
<dbReference type="InterPro" id="IPR002867">
    <property type="entry name" value="IBR_dom"/>
</dbReference>
<dbReference type="STRING" id="933852.A0A0C3AE29"/>
<dbReference type="HOGENOM" id="CLU_806901_0_0_1"/>
<reference evidence="12 13" key="1">
    <citation type="submission" date="2014-04" db="EMBL/GenBank/DDBJ databases">
        <authorList>
            <consortium name="DOE Joint Genome Institute"/>
            <person name="Kuo A."/>
            <person name="Zuccaro A."/>
            <person name="Kohler A."/>
            <person name="Nagy L.G."/>
            <person name="Floudas D."/>
            <person name="Copeland A."/>
            <person name="Barry K.W."/>
            <person name="Cichocki N."/>
            <person name="Veneault-Fourrey C."/>
            <person name="LaButti K."/>
            <person name="Lindquist E.A."/>
            <person name="Lipzen A."/>
            <person name="Lundell T."/>
            <person name="Morin E."/>
            <person name="Murat C."/>
            <person name="Sun H."/>
            <person name="Tunlid A."/>
            <person name="Henrissat B."/>
            <person name="Grigoriev I.V."/>
            <person name="Hibbett D.S."/>
            <person name="Martin F."/>
            <person name="Nordberg H.P."/>
            <person name="Cantor M.N."/>
            <person name="Hua S.X."/>
        </authorList>
    </citation>
    <scope>NUCLEOTIDE SEQUENCE [LARGE SCALE GENOMIC DNA]</scope>
    <source>
        <strain evidence="12 13">MAFF 305830</strain>
    </source>
</reference>
<evidence type="ECO:0000256" key="8">
    <source>
        <dbReference type="ARBA" id="ARBA00022833"/>
    </source>
</evidence>
<feature type="chain" id="PRO_5007392478" description="RBR-type E3 ubiquitin transferase" evidence="9">
    <location>
        <begin position="22"/>
        <end position="344"/>
    </location>
</feature>
<dbReference type="InterPro" id="IPR031127">
    <property type="entry name" value="E3_UB_ligase_RBR"/>
</dbReference>
<keyword evidence="3" id="KW-0808">Transferase</keyword>